<feature type="domain" description="C2H2-type" evidence="16">
    <location>
        <begin position="341"/>
        <end position="370"/>
    </location>
</feature>
<evidence type="ECO:0000259" key="16">
    <source>
        <dbReference type="PROSITE" id="PS50157"/>
    </source>
</evidence>
<gene>
    <name evidence="17" type="ORF">TDIB3V08_LOCUS4225</name>
</gene>
<keyword evidence="6 14" id="KW-0863">Zinc-finger</keyword>
<dbReference type="GO" id="GO:0008270">
    <property type="term" value="F:zinc ion binding"/>
    <property type="evidence" value="ECO:0007669"/>
    <property type="project" value="UniProtKB-KW"/>
</dbReference>
<evidence type="ECO:0000256" key="1">
    <source>
        <dbReference type="ARBA" id="ARBA00004123"/>
    </source>
</evidence>
<feature type="compositionally biased region" description="Basic and acidic residues" evidence="15">
    <location>
        <begin position="84"/>
        <end position="93"/>
    </location>
</feature>
<dbReference type="PANTHER" id="PTHR23235">
    <property type="entry name" value="KRUEPPEL-LIKE TRANSCRIPTION FACTOR"/>
    <property type="match status" value="1"/>
</dbReference>
<keyword evidence="8" id="KW-0832">Ubl conjugation</keyword>
<evidence type="ECO:0000256" key="3">
    <source>
        <dbReference type="ARBA" id="ARBA00022553"/>
    </source>
</evidence>
<dbReference type="FunFam" id="3.30.160.60:FF:000018">
    <property type="entry name" value="Krueppel-like factor 15"/>
    <property type="match status" value="1"/>
</dbReference>
<dbReference type="FunFam" id="3.30.160.60:FF:000237">
    <property type="entry name" value="Krueppel-like factor 2"/>
    <property type="match status" value="1"/>
</dbReference>
<name>A0A7R8VGF0_TIMDO</name>
<keyword evidence="9" id="KW-0805">Transcription regulation</keyword>
<proteinExistence type="inferred from homology"/>
<dbReference type="SUPFAM" id="SSF57667">
    <property type="entry name" value="beta-beta-alpha zinc fingers"/>
    <property type="match status" value="2"/>
</dbReference>
<evidence type="ECO:0000256" key="4">
    <source>
        <dbReference type="ARBA" id="ARBA00022723"/>
    </source>
</evidence>
<dbReference type="PROSITE" id="PS00028">
    <property type="entry name" value="ZINC_FINGER_C2H2_1"/>
    <property type="match status" value="3"/>
</dbReference>
<keyword evidence="4" id="KW-0479">Metal-binding</keyword>
<reference evidence="17" key="1">
    <citation type="submission" date="2020-11" db="EMBL/GenBank/DDBJ databases">
        <authorList>
            <person name="Tran Van P."/>
        </authorList>
    </citation>
    <scope>NUCLEOTIDE SEQUENCE</scope>
</reference>
<sequence length="411" mass="45659">MPFSKLSCLSSDDIIDADELLIAAAAVAENMWQDIETVILGVGAPLHAYMVEGPCTLESANNKTTESSLEIDNSFTSTTQSPEDPGHYQESECRSTPGDQQVPVISPNAFYIPSSKEEDLNTSTMEPSSLYFPPIASKIKTESLHGGIDNVYVHRQANTSYPYSSNIVPPHSSMQHFAPSSYGIHQSSIYPTSGSGIPPPVSHAPFEQISPPATPENCGGFYHHTSGMPYSDLYHSRHQHHHPQMTHFKILTPPSSPHLIGHLPPQSGGFLGILPRHPHPLPPPPTTISESPPPTKPRRRRNWSRRKVIVHTCSHPGCGKTYTKSSHLKAHLRTHTGEKPYQCSWKGCGWKFARSDELTRHYRKHTGDRPFQCRLCERAFSRSDHLSLHMKRHLTISTVEDGEIEVRISVG</sequence>
<dbReference type="GO" id="GO:0000978">
    <property type="term" value="F:RNA polymerase II cis-regulatory region sequence-specific DNA binding"/>
    <property type="evidence" value="ECO:0007669"/>
    <property type="project" value="TreeGrafter"/>
</dbReference>
<dbReference type="GO" id="GO:0045893">
    <property type="term" value="P:positive regulation of DNA-templated transcription"/>
    <property type="evidence" value="ECO:0007669"/>
    <property type="project" value="UniProtKB-ARBA"/>
</dbReference>
<feature type="region of interest" description="Disordered" evidence="15">
    <location>
        <begin position="276"/>
        <end position="304"/>
    </location>
</feature>
<evidence type="ECO:0000256" key="15">
    <source>
        <dbReference type="SAM" id="MobiDB-lite"/>
    </source>
</evidence>
<evidence type="ECO:0000256" key="8">
    <source>
        <dbReference type="ARBA" id="ARBA00022843"/>
    </source>
</evidence>
<evidence type="ECO:0000256" key="14">
    <source>
        <dbReference type="PROSITE-ProRule" id="PRU00042"/>
    </source>
</evidence>
<protein>
    <recommendedName>
        <fullName evidence="16">C2H2-type domain-containing protein</fullName>
    </recommendedName>
</protein>
<feature type="compositionally biased region" description="Pro residues" evidence="15">
    <location>
        <begin position="280"/>
        <end position="295"/>
    </location>
</feature>
<keyword evidence="7" id="KW-0862">Zinc</keyword>
<dbReference type="Pfam" id="PF00096">
    <property type="entry name" value="zf-C2H2"/>
    <property type="match status" value="3"/>
</dbReference>
<keyword evidence="12" id="KW-0804">Transcription</keyword>
<dbReference type="FunFam" id="3.30.160.60:FF:000624">
    <property type="entry name" value="zinc finger protein 697"/>
    <property type="match status" value="1"/>
</dbReference>
<comment type="subcellular location">
    <subcellularLocation>
        <location evidence="1">Nucleus</location>
    </subcellularLocation>
</comment>
<organism evidence="17">
    <name type="scientific">Timema douglasi</name>
    <name type="common">Walking stick</name>
    <dbReference type="NCBI Taxonomy" id="61478"/>
    <lineage>
        <taxon>Eukaryota</taxon>
        <taxon>Metazoa</taxon>
        <taxon>Ecdysozoa</taxon>
        <taxon>Arthropoda</taxon>
        <taxon>Hexapoda</taxon>
        <taxon>Insecta</taxon>
        <taxon>Pterygota</taxon>
        <taxon>Neoptera</taxon>
        <taxon>Polyneoptera</taxon>
        <taxon>Phasmatodea</taxon>
        <taxon>Timematodea</taxon>
        <taxon>Timematoidea</taxon>
        <taxon>Timematidae</taxon>
        <taxon>Timema</taxon>
    </lineage>
</organism>
<accession>A0A7R8VGF0</accession>
<evidence type="ECO:0000256" key="9">
    <source>
        <dbReference type="ARBA" id="ARBA00023015"/>
    </source>
</evidence>
<evidence type="ECO:0000256" key="10">
    <source>
        <dbReference type="ARBA" id="ARBA00023125"/>
    </source>
</evidence>
<dbReference type="GO" id="GO:0000981">
    <property type="term" value="F:DNA-binding transcription factor activity, RNA polymerase II-specific"/>
    <property type="evidence" value="ECO:0007669"/>
    <property type="project" value="TreeGrafter"/>
</dbReference>
<evidence type="ECO:0000256" key="7">
    <source>
        <dbReference type="ARBA" id="ARBA00022833"/>
    </source>
</evidence>
<evidence type="ECO:0000256" key="5">
    <source>
        <dbReference type="ARBA" id="ARBA00022737"/>
    </source>
</evidence>
<keyword evidence="10" id="KW-0238">DNA-binding</keyword>
<evidence type="ECO:0000313" key="17">
    <source>
        <dbReference type="EMBL" id="CAD7197933.1"/>
    </source>
</evidence>
<comment type="similarity">
    <text evidence="2">Belongs to the krueppel C2H2-type zinc-finger protein family.</text>
</comment>
<keyword evidence="3" id="KW-0597">Phosphoprotein</keyword>
<evidence type="ECO:0000256" key="13">
    <source>
        <dbReference type="ARBA" id="ARBA00023242"/>
    </source>
</evidence>
<keyword evidence="11" id="KW-0010">Activator</keyword>
<dbReference type="GO" id="GO:0005634">
    <property type="term" value="C:nucleus"/>
    <property type="evidence" value="ECO:0007669"/>
    <property type="project" value="UniProtKB-SubCell"/>
</dbReference>
<dbReference type="InterPro" id="IPR013087">
    <property type="entry name" value="Znf_C2H2_type"/>
</dbReference>
<dbReference type="Gene3D" id="3.30.160.60">
    <property type="entry name" value="Classic Zinc Finger"/>
    <property type="match status" value="3"/>
</dbReference>
<keyword evidence="5" id="KW-0677">Repeat</keyword>
<keyword evidence="13" id="KW-0539">Nucleus</keyword>
<dbReference type="AlphaFoldDB" id="A0A7R8VGF0"/>
<dbReference type="InterPro" id="IPR036236">
    <property type="entry name" value="Znf_C2H2_sf"/>
</dbReference>
<dbReference type="EMBL" id="OA565916">
    <property type="protein sequence ID" value="CAD7197933.1"/>
    <property type="molecule type" value="Genomic_DNA"/>
</dbReference>
<evidence type="ECO:0000256" key="11">
    <source>
        <dbReference type="ARBA" id="ARBA00023159"/>
    </source>
</evidence>
<evidence type="ECO:0000256" key="6">
    <source>
        <dbReference type="ARBA" id="ARBA00022771"/>
    </source>
</evidence>
<dbReference type="SMART" id="SM00355">
    <property type="entry name" value="ZnF_C2H2"/>
    <property type="match status" value="3"/>
</dbReference>
<feature type="domain" description="C2H2-type" evidence="16">
    <location>
        <begin position="371"/>
        <end position="393"/>
    </location>
</feature>
<feature type="domain" description="C2H2-type" evidence="16">
    <location>
        <begin position="311"/>
        <end position="340"/>
    </location>
</feature>
<dbReference type="PANTHER" id="PTHR23235:SF158">
    <property type="entry name" value="C2H2-TYPE DOMAIN-CONTAINING PROTEIN"/>
    <property type="match status" value="1"/>
</dbReference>
<evidence type="ECO:0000256" key="2">
    <source>
        <dbReference type="ARBA" id="ARBA00006991"/>
    </source>
</evidence>
<evidence type="ECO:0000256" key="12">
    <source>
        <dbReference type="ARBA" id="ARBA00023163"/>
    </source>
</evidence>
<feature type="region of interest" description="Disordered" evidence="15">
    <location>
        <begin position="74"/>
        <end position="100"/>
    </location>
</feature>
<dbReference type="PROSITE" id="PS50157">
    <property type="entry name" value="ZINC_FINGER_C2H2_2"/>
    <property type="match status" value="3"/>
</dbReference>